<keyword evidence="2" id="KW-1185">Reference proteome</keyword>
<dbReference type="AlphaFoldDB" id="A0A0M9ELP4"/>
<evidence type="ECO:0000313" key="2">
    <source>
        <dbReference type="Proteomes" id="UP000037904"/>
    </source>
</evidence>
<protein>
    <submittedName>
        <fullName evidence="1">Uncharacterized protein</fullName>
    </submittedName>
</protein>
<name>A0A0M9ELP4_FUSLA</name>
<sequence>MRYINTAAIRSSNSFFIYLNSGPLPTSATAPIPRGSPTGLKNPDTYEPYPNAPKSFAQNILTFCNDELRAHWHSSAGGSEGRRLVYVTTLRDNRQDGEYKSRRTLRVLHQLFPSISDSIPHIITLALLVQTIVDYRHPDFNQEPRNEYLKEYMRDISGYLHEPREVEIVTALGRLDVLLENLCLCELEPLSSESPITRTFGFSTVPLQCGDAMIPLWLTEDLTEDVSPSVKYDLRKPGQLTTMLAVRCDEGQQLPLHKNRNSGQETLRRKGRIIGPAVCITSDTVFGNDTKRHINADHSCGDTTKQFSMLLY</sequence>
<reference evidence="1 2" key="1">
    <citation type="submission" date="2015-04" db="EMBL/GenBank/DDBJ databases">
        <title>The draft genome sequence of Fusarium langsethiae, a T-2/HT-2 mycotoxin producer.</title>
        <authorList>
            <person name="Lysoe E."/>
            <person name="Divon H.H."/>
            <person name="Terzi V."/>
            <person name="Orru L."/>
            <person name="Lamontanara A."/>
            <person name="Kolseth A.-K."/>
            <person name="Frandsen R.J."/>
            <person name="Nielsen K."/>
            <person name="Thrane U."/>
        </authorList>
    </citation>
    <scope>NUCLEOTIDE SEQUENCE [LARGE SCALE GENOMIC DNA]</scope>
    <source>
        <strain evidence="1 2">Fl201059</strain>
    </source>
</reference>
<accession>A0A0M9ELP4</accession>
<evidence type="ECO:0000313" key="1">
    <source>
        <dbReference type="EMBL" id="KPA35216.1"/>
    </source>
</evidence>
<gene>
    <name evidence="1" type="ORF">FLAG1_12109</name>
</gene>
<comment type="caution">
    <text evidence="1">The sequence shown here is derived from an EMBL/GenBank/DDBJ whole genome shotgun (WGS) entry which is preliminary data.</text>
</comment>
<organism evidence="1 2">
    <name type="scientific">Fusarium langsethiae</name>
    <dbReference type="NCBI Taxonomy" id="179993"/>
    <lineage>
        <taxon>Eukaryota</taxon>
        <taxon>Fungi</taxon>
        <taxon>Dikarya</taxon>
        <taxon>Ascomycota</taxon>
        <taxon>Pezizomycotina</taxon>
        <taxon>Sordariomycetes</taxon>
        <taxon>Hypocreomycetidae</taxon>
        <taxon>Hypocreales</taxon>
        <taxon>Nectriaceae</taxon>
        <taxon>Fusarium</taxon>
    </lineage>
</organism>
<proteinExistence type="predicted"/>
<dbReference type="EMBL" id="JXCE01001399">
    <property type="protein sequence ID" value="KPA35216.1"/>
    <property type="molecule type" value="Genomic_DNA"/>
</dbReference>
<dbReference type="Proteomes" id="UP000037904">
    <property type="component" value="Unassembled WGS sequence"/>
</dbReference>